<feature type="region of interest" description="Disordered" evidence="1">
    <location>
        <begin position="119"/>
        <end position="142"/>
    </location>
</feature>
<dbReference type="EMBL" id="PGCJ01000117">
    <property type="protein sequence ID" value="PLW46643.1"/>
    <property type="molecule type" value="Genomic_DNA"/>
</dbReference>
<keyword evidence="3" id="KW-1185">Reference proteome</keyword>
<protein>
    <submittedName>
        <fullName evidence="2">Uncharacterized protein</fullName>
    </submittedName>
</protein>
<sequence length="421" mass="46328">MLFDLVHKKKPESFEPGQFASCDLFMDMLINQQTNCLTALANLFQFEEIRALKFPLHPDEHRQPITTRSLMFLTVTGSLFSSNNLGYKDADELMRRWASPMGLILLLGLRCWDCAPLPPQEPKSKSSSKTNKAKRKNEPNADVEVLCGSQIPEDSGQPQLQGVTCLNFTPGGRPLHVYIHLEPASILDQAKRYEFMGSSMWPPKLDLGGEVYTLMAQGYWNGGHYYCKVVRKSGGVIGVWLHNNMEHGGNPQLIGAKPEAIGCVSPNTSWLLYSQGWMADEEDYVNKKIQGVAKDNPNCAGDILFQHLSALLSQTGTTEVLETSLLGGLDSNLDSKDHLGSSNNRSKIGTANRSAGTQGSLKDNLDTDDGSELHPPIVLWVIPAKMLQEKDVDPIQEEKKAPPSQIRLVGKASGTLLAKAV</sequence>
<feature type="compositionally biased region" description="Polar residues" evidence="1">
    <location>
        <begin position="340"/>
        <end position="361"/>
    </location>
</feature>
<evidence type="ECO:0000313" key="3">
    <source>
        <dbReference type="Proteomes" id="UP000235388"/>
    </source>
</evidence>
<reference evidence="2 3" key="1">
    <citation type="submission" date="2017-11" db="EMBL/GenBank/DDBJ databases">
        <title>De novo assembly and phasing of dikaryotic genomes from two isolates of Puccinia coronata f. sp. avenae, the causal agent of oat crown rust.</title>
        <authorList>
            <person name="Miller M.E."/>
            <person name="Zhang Y."/>
            <person name="Omidvar V."/>
            <person name="Sperschneider J."/>
            <person name="Schwessinger B."/>
            <person name="Raley C."/>
            <person name="Palmer J.M."/>
            <person name="Garnica D."/>
            <person name="Upadhyaya N."/>
            <person name="Rathjen J."/>
            <person name="Taylor J.M."/>
            <person name="Park R.F."/>
            <person name="Dodds P.N."/>
            <person name="Hirsch C.D."/>
            <person name="Kianian S.F."/>
            <person name="Figueroa M."/>
        </authorList>
    </citation>
    <scope>NUCLEOTIDE SEQUENCE [LARGE SCALE GENOMIC DNA]</scope>
    <source>
        <strain evidence="2">12NC29</strain>
    </source>
</reference>
<organism evidence="2 3">
    <name type="scientific">Puccinia coronata f. sp. avenae</name>
    <dbReference type="NCBI Taxonomy" id="200324"/>
    <lineage>
        <taxon>Eukaryota</taxon>
        <taxon>Fungi</taxon>
        <taxon>Dikarya</taxon>
        <taxon>Basidiomycota</taxon>
        <taxon>Pucciniomycotina</taxon>
        <taxon>Pucciniomycetes</taxon>
        <taxon>Pucciniales</taxon>
        <taxon>Pucciniaceae</taxon>
        <taxon>Puccinia</taxon>
    </lineage>
</organism>
<dbReference type="AlphaFoldDB" id="A0A2N5V9H3"/>
<dbReference type="OrthoDB" id="10607870at2759"/>
<name>A0A2N5V9H3_9BASI</name>
<accession>A0A2N5V9H3</accession>
<evidence type="ECO:0000256" key="1">
    <source>
        <dbReference type="SAM" id="MobiDB-lite"/>
    </source>
</evidence>
<comment type="caution">
    <text evidence="2">The sequence shown here is derived from an EMBL/GenBank/DDBJ whole genome shotgun (WGS) entry which is preliminary data.</text>
</comment>
<gene>
    <name evidence="2" type="ORF">PCANC_14364</name>
</gene>
<feature type="region of interest" description="Disordered" evidence="1">
    <location>
        <begin position="332"/>
        <end position="370"/>
    </location>
</feature>
<proteinExistence type="predicted"/>
<dbReference type="Proteomes" id="UP000235388">
    <property type="component" value="Unassembled WGS sequence"/>
</dbReference>
<evidence type="ECO:0000313" key="2">
    <source>
        <dbReference type="EMBL" id="PLW46643.1"/>
    </source>
</evidence>